<sequence length="199" mass="21847">MIAFARIPRIIGGQNADIRDYPYSVSIRLELDRYKHICGGAIISHHHILTAAQCVYGINAESIVIYIGRTSAPDYSVRSYTITKIKIHPEFIGKIKPNSKTHNDIAVLTTLQYIIFSGNQNQINLPTADVEVGANAVITSWGMTSYPDGYTATTLQKASMVIVPNSECANNLPFPVYNENLCAVQGPGVGTCYVSLVYY</sequence>
<reference evidence="7" key="1">
    <citation type="submission" date="2025-08" db="UniProtKB">
        <authorList>
            <consortium name="RefSeq"/>
        </authorList>
    </citation>
    <scope>IDENTIFICATION</scope>
</reference>
<organism evidence="6 7">
    <name type="scientific">Ceratosolen solmsi marchali</name>
    <dbReference type="NCBI Taxonomy" id="326594"/>
    <lineage>
        <taxon>Eukaryota</taxon>
        <taxon>Metazoa</taxon>
        <taxon>Ecdysozoa</taxon>
        <taxon>Arthropoda</taxon>
        <taxon>Hexapoda</taxon>
        <taxon>Insecta</taxon>
        <taxon>Pterygota</taxon>
        <taxon>Neoptera</taxon>
        <taxon>Endopterygota</taxon>
        <taxon>Hymenoptera</taxon>
        <taxon>Apocrita</taxon>
        <taxon>Proctotrupomorpha</taxon>
        <taxon>Chalcidoidea</taxon>
        <taxon>Agaonidae</taxon>
        <taxon>Agaoninae</taxon>
        <taxon>Ceratosolen</taxon>
    </lineage>
</organism>
<evidence type="ECO:0000313" key="7">
    <source>
        <dbReference type="RefSeq" id="XP_011505741.1"/>
    </source>
</evidence>
<dbReference type="GO" id="GO:0006508">
    <property type="term" value="P:proteolysis"/>
    <property type="evidence" value="ECO:0007669"/>
    <property type="project" value="UniProtKB-KW"/>
</dbReference>
<dbReference type="Proteomes" id="UP000695007">
    <property type="component" value="Unplaced"/>
</dbReference>
<dbReference type="GO" id="GO:0004252">
    <property type="term" value="F:serine-type endopeptidase activity"/>
    <property type="evidence" value="ECO:0007669"/>
    <property type="project" value="InterPro"/>
</dbReference>
<dbReference type="FunFam" id="2.40.10.10:FF:000068">
    <property type="entry name" value="transmembrane protease serine 2"/>
    <property type="match status" value="1"/>
</dbReference>
<evidence type="ECO:0000313" key="6">
    <source>
        <dbReference type="Proteomes" id="UP000695007"/>
    </source>
</evidence>
<feature type="domain" description="Peptidase S1" evidence="5">
    <location>
        <begin position="10"/>
        <end position="199"/>
    </location>
</feature>
<dbReference type="GeneID" id="105368429"/>
<dbReference type="KEGG" id="csol:105368429"/>
<keyword evidence="1" id="KW-0645">Protease</keyword>
<proteinExistence type="predicted"/>
<evidence type="ECO:0000259" key="5">
    <source>
        <dbReference type="PROSITE" id="PS50240"/>
    </source>
</evidence>
<dbReference type="InterPro" id="IPR050430">
    <property type="entry name" value="Peptidase_S1"/>
</dbReference>
<dbReference type="SUPFAM" id="SSF50494">
    <property type="entry name" value="Trypsin-like serine proteases"/>
    <property type="match status" value="1"/>
</dbReference>
<dbReference type="Pfam" id="PF00089">
    <property type="entry name" value="Trypsin"/>
    <property type="match status" value="1"/>
</dbReference>
<dbReference type="PANTHER" id="PTHR24276">
    <property type="entry name" value="POLYSERASE-RELATED"/>
    <property type="match status" value="1"/>
</dbReference>
<dbReference type="InterPro" id="IPR009003">
    <property type="entry name" value="Peptidase_S1_PA"/>
</dbReference>
<evidence type="ECO:0000256" key="4">
    <source>
        <dbReference type="ARBA" id="ARBA00023157"/>
    </source>
</evidence>
<keyword evidence="6" id="KW-1185">Reference proteome</keyword>
<evidence type="ECO:0000256" key="3">
    <source>
        <dbReference type="ARBA" id="ARBA00022825"/>
    </source>
</evidence>
<keyword evidence="4" id="KW-1015">Disulfide bond</keyword>
<evidence type="ECO:0000256" key="1">
    <source>
        <dbReference type="ARBA" id="ARBA00022670"/>
    </source>
</evidence>
<keyword evidence="3" id="KW-0720">Serine protease</keyword>
<name>A0AAJ6YWR7_9HYME</name>
<dbReference type="PROSITE" id="PS50240">
    <property type="entry name" value="TRYPSIN_DOM"/>
    <property type="match status" value="1"/>
</dbReference>
<dbReference type="InterPro" id="IPR043504">
    <property type="entry name" value="Peptidase_S1_PA_chymotrypsin"/>
</dbReference>
<gene>
    <name evidence="7" type="primary">LOC105368429</name>
</gene>
<dbReference type="Gene3D" id="2.40.10.10">
    <property type="entry name" value="Trypsin-like serine proteases"/>
    <property type="match status" value="1"/>
</dbReference>
<keyword evidence="2" id="KW-0378">Hydrolase</keyword>
<dbReference type="SMART" id="SM00020">
    <property type="entry name" value="Tryp_SPc"/>
    <property type="match status" value="1"/>
</dbReference>
<accession>A0AAJ6YWR7</accession>
<protein>
    <submittedName>
        <fullName evidence="7">Mite allergen Der f 6-like</fullName>
    </submittedName>
</protein>
<dbReference type="PANTHER" id="PTHR24276:SF96">
    <property type="entry name" value="PEPTIDASE S1 DOMAIN-CONTAINING PROTEIN"/>
    <property type="match status" value="1"/>
</dbReference>
<dbReference type="InterPro" id="IPR001254">
    <property type="entry name" value="Trypsin_dom"/>
</dbReference>
<dbReference type="AlphaFoldDB" id="A0AAJ6YWR7"/>
<dbReference type="RefSeq" id="XP_011505741.1">
    <property type="nucleotide sequence ID" value="XM_011507439.1"/>
</dbReference>
<evidence type="ECO:0000256" key="2">
    <source>
        <dbReference type="ARBA" id="ARBA00022801"/>
    </source>
</evidence>
<dbReference type="CDD" id="cd00190">
    <property type="entry name" value="Tryp_SPc"/>
    <property type="match status" value="1"/>
</dbReference>